<dbReference type="GO" id="GO:0003677">
    <property type="term" value="F:DNA binding"/>
    <property type="evidence" value="ECO:0007669"/>
    <property type="project" value="UniProtKB-KW"/>
</dbReference>
<dbReference type="GO" id="GO:0000160">
    <property type="term" value="P:phosphorelay signal transduction system"/>
    <property type="evidence" value="ECO:0007669"/>
    <property type="project" value="UniProtKB-KW"/>
</dbReference>
<dbReference type="SMART" id="SM00448">
    <property type="entry name" value="REC"/>
    <property type="match status" value="1"/>
</dbReference>
<protein>
    <submittedName>
        <fullName evidence="8">Response regulator</fullName>
    </submittedName>
</protein>
<keyword evidence="4" id="KW-0238">DNA-binding</keyword>
<name>A0AAW9NRL4_9BACL</name>
<evidence type="ECO:0000256" key="1">
    <source>
        <dbReference type="ARBA" id="ARBA00022553"/>
    </source>
</evidence>
<dbReference type="Pfam" id="PF00072">
    <property type="entry name" value="Response_reg"/>
    <property type="match status" value="1"/>
</dbReference>
<dbReference type="Proteomes" id="UP001344888">
    <property type="component" value="Unassembled WGS sequence"/>
</dbReference>
<dbReference type="InterPro" id="IPR052048">
    <property type="entry name" value="ST_Response_Regulator"/>
</dbReference>
<evidence type="ECO:0000313" key="8">
    <source>
        <dbReference type="EMBL" id="MEC1178977.1"/>
    </source>
</evidence>
<dbReference type="EMBL" id="JARSFG010000015">
    <property type="protein sequence ID" value="MEC1178977.1"/>
    <property type="molecule type" value="Genomic_DNA"/>
</dbReference>
<dbReference type="RefSeq" id="WP_326123460.1">
    <property type="nucleotide sequence ID" value="NZ_JARSFG010000015.1"/>
</dbReference>
<gene>
    <name evidence="8" type="ORF">P9B03_10825</name>
</gene>
<evidence type="ECO:0000256" key="6">
    <source>
        <dbReference type="PROSITE-ProRule" id="PRU00169"/>
    </source>
</evidence>
<dbReference type="AlphaFoldDB" id="A0AAW9NRL4"/>
<dbReference type="InterPro" id="IPR001789">
    <property type="entry name" value="Sig_transdc_resp-reg_receiver"/>
</dbReference>
<dbReference type="PANTHER" id="PTHR43228:SF1">
    <property type="entry name" value="TWO-COMPONENT RESPONSE REGULATOR ARR22"/>
    <property type="match status" value="1"/>
</dbReference>
<evidence type="ECO:0000256" key="4">
    <source>
        <dbReference type="ARBA" id="ARBA00023125"/>
    </source>
</evidence>
<evidence type="ECO:0000256" key="2">
    <source>
        <dbReference type="ARBA" id="ARBA00023012"/>
    </source>
</evidence>
<keyword evidence="1 6" id="KW-0597">Phosphoprotein</keyword>
<accession>A0AAW9NRL4</accession>
<keyword evidence="5" id="KW-0804">Transcription</keyword>
<evidence type="ECO:0000259" key="7">
    <source>
        <dbReference type="PROSITE" id="PS50110"/>
    </source>
</evidence>
<organism evidence="8 9">
    <name type="scientific">Metasolibacillus meyeri</name>
    <dbReference type="NCBI Taxonomy" id="1071052"/>
    <lineage>
        <taxon>Bacteria</taxon>
        <taxon>Bacillati</taxon>
        <taxon>Bacillota</taxon>
        <taxon>Bacilli</taxon>
        <taxon>Bacillales</taxon>
        <taxon>Caryophanaceae</taxon>
        <taxon>Metasolibacillus</taxon>
    </lineage>
</organism>
<dbReference type="Gene3D" id="3.40.50.2300">
    <property type="match status" value="1"/>
</dbReference>
<proteinExistence type="predicted"/>
<keyword evidence="2" id="KW-0902">Two-component regulatory system</keyword>
<keyword evidence="3" id="KW-0805">Transcription regulation</keyword>
<dbReference type="PROSITE" id="PS50110">
    <property type="entry name" value="RESPONSE_REGULATORY"/>
    <property type="match status" value="1"/>
</dbReference>
<sequence length="121" mass="13994">MVKILVVDDEEILRMLIRDTLEDMGYEIDEAEDGQDALQKLARESYDVMLLDYMMPNLTGIEVIERLPQQIKEQLTIIMLTAKSQESDKQRVLDKGVDYFMSKPFSPMKLAELVEEALHAE</sequence>
<comment type="caution">
    <text evidence="8">The sequence shown here is derived from an EMBL/GenBank/DDBJ whole genome shotgun (WGS) entry which is preliminary data.</text>
</comment>
<dbReference type="InterPro" id="IPR011006">
    <property type="entry name" value="CheY-like_superfamily"/>
</dbReference>
<feature type="domain" description="Response regulatory" evidence="7">
    <location>
        <begin position="3"/>
        <end position="118"/>
    </location>
</feature>
<evidence type="ECO:0000256" key="3">
    <source>
        <dbReference type="ARBA" id="ARBA00023015"/>
    </source>
</evidence>
<feature type="modified residue" description="4-aspartylphosphate" evidence="6">
    <location>
        <position position="52"/>
    </location>
</feature>
<evidence type="ECO:0000256" key="5">
    <source>
        <dbReference type="ARBA" id="ARBA00023163"/>
    </source>
</evidence>
<dbReference type="CDD" id="cd17546">
    <property type="entry name" value="REC_hyHK_CKI1_RcsC-like"/>
    <property type="match status" value="1"/>
</dbReference>
<evidence type="ECO:0000313" key="9">
    <source>
        <dbReference type="Proteomes" id="UP001344888"/>
    </source>
</evidence>
<reference evidence="8 9" key="1">
    <citation type="submission" date="2023-03" db="EMBL/GenBank/DDBJ databases">
        <title>Bacillus Genome Sequencing.</title>
        <authorList>
            <person name="Dunlap C."/>
        </authorList>
    </citation>
    <scope>NUCLEOTIDE SEQUENCE [LARGE SCALE GENOMIC DNA]</scope>
    <source>
        <strain evidence="8 9">B-59205</strain>
    </source>
</reference>
<keyword evidence="9" id="KW-1185">Reference proteome</keyword>
<dbReference type="SUPFAM" id="SSF52172">
    <property type="entry name" value="CheY-like"/>
    <property type="match status" value="1"/>
</dbReference>
<dbReference type="PANTHER" id="PTHR43228">
    <property type="entry name" value="TWO-COMPONENT RESPONSE REGULATOR"/>
    <property type="match status" value="1"/>
</dbReference>
<dbReference type="FunFam" id="3.40.50.2300:FF:000001">
    <property type="entry name" value="DNA-binding response regulator PhoB"/>
    <property type="match status" value="1"/>
</dbReference>